<dbReference type="GO" id="GO:0046872">
    <property type="term" value="F:metal ion binding"/>
    <property type="evidence" value="ECO:0007669"/>
    <property type="project" value="UniProtKB-KW"/>
</dbReference>
<evidence type="ECO:0000256" key="5">
    <source>
        <dbReference type="ARBA" id="ARBA00022723"/>
    </source>
</evidence>
<comment type="similarity">
    <text evidence="3 16">Belongs to the ATP-dependent DNA ligase family.</text>
</comment>
<dbReference type="InterPro" id="IPR036599">
    <property type="entry name" value="DNA_ligase_N_sf"/>
</dbReference>
<dbReference type="Gene3D" id="3.30.470.30">
    <property type="entry name" value="DNA ligase/mRNA capping enzyme"/>
    <property type="match status" value="1"/>
</dbReference>
<dbReference type="Pfam" id="PF16589">
    <property type="entry name" value="BRCT_2"/>
    <property type="match status" value="1"/>
</dbReference>
<dbReference type="PANTHER" id="PTHR45997">
    <property type="entry name" value="DNA LIGASE 4"/>
    <property type="match status" value="1"/>
</dbReference>
<dbReference type="InterPro" id="IPR036420">
    <property type="entry name" value="BRCT_dom_sf"/>
</dbReference>
<dbReference type="PANTHER" id="PTHR45997:SF1">
    <property type="entry name" value="DNA LIGASE 4"/>
    <property type="match status" value="1"/>
</dbReference>
<feature type="domain" description="BRCT" evidence="18">
    <location>
        <begin position="809"/>
        <end position="930"/>
    </location>
</feature>
<dbReference type="Gene3D" id="3.40.50.10190">
    <property type="entry name" value="BRCT domain"/>
    <property type="match status" value="1"/>
</dbReference>
<dbReference type="GO" id="GO:0003910">
    <property type="term" value="F:DNA ligase (ATP) activity"/>
    <property type="evidence" value="ECO:0007669"/>
    <property type="project" value="UniProtKB-EC"/>
</dbReference>
<dbReference type="PROSITE" id="PS00333">
    <property type="entry name" value="DNA_LIGASE_A2"/>
    <property type="match status" value="1"/>
</dbReference>
<dbReference type="SMART" id="SM00292">
    <property type="entry name" value="BRCT"/>
    <property type="match status" value="2"/>
</dbReference>
<organism evidence="19 20">
    <name type="scientific">Komagataella pastoris</name>
    <name type="common">Yeast</name>
    <name type="synonym">Pichia pastoris</name>
    <dbReference type="NCBI Taxonomy" id="4922"/>
    <lineage>
        <taxon>Eukaryota</taxon>
        <taxon>Fungi</taxon>
        <taxon>Dikarya</taxon>
        <taxon>Ascomycota</taxon>
        <taxon>Saccharomycotina</taxon>
        <taxon>Pichiomycetes</taxon>
        <taxon>Pichiales</taxon>
        <taxon>Pichiaceae</taxon>
        <taxon>Komagataella</taxon>
    </lineage>
</organism>
<accession>A0A1B2JES6</accession>
<keyword evidence="4 15" id="KW-0436">Ligase</keyword>
<evidence type="ECO:0000256" key="1">
    <source>
        <dbReference type="ARBA" id="ARBA00001946"/>
    </source>
</evidence>
<dbReference type="InterPro" id="IPR029710">
    <property type="entry name" value="LIG4"/>
</dbReference>
<dbReference type="GO" id="GO:0006303">
    <property type="term" value="P:double-strand break repair via nonhomologous end joining"/>
    <property type="evidence" value="ECO:0007669"/>
    <property type="project" value="TreeGrafter"/>
</dbReference>
<evidence type="ECO:0000256" key="15">
    <source>
        <dbReference type="RuleBase" id="RU000617"/>
    </source>
</evidence>
<dbReference type="NCBIfam" id="TIGR00574">
    <property type="entry name" value="dnl1"/>
    <property type="match status" value="1"/>
</dbReference>
<dbReference type="GO" id="GO:0071897">
    <property type="term" value="P:DNA biosynthetic process"/>
    <property type="evidence" value="ECO:0007669"/>
    <property type="project" value="InterPro"/>
</dbReference>
<evidence type="ECO:0000256" key="16">
    <source>
        <dbReference type="RuleBase" id="RU004196"/>
    </source>
</evidence>
<reference evidence="19 20" key="1">
    <citation type="submission" date="2016-02" db="EMBL/GenBank/DDBJ databases">
        <title>Comparative genomic and transcriptomic foundation for Pichia pastoris.</title>
        <authorList>
            <person name="Love K.R."/>
            <person name="Shah K.A."/>
            <person name="Whittaker C.A."/>
            <person name="Wu J."/>
            <person name="Bartlett M.C."/>
            <person name="Ma D."/>
            <person name="Leeson R.L."/>
            <person name="Priest M."/>
            <person name="Young S.K."/>
            <person name="Love J.C."/>
        </authorList>
    </citation>
    <scope>NUCLEOTIDE SEQUENCE [LARGE SCALE GENOMIC DNA]</scope>
    <source>
        <strain evidence="19 20">ATCC 28485</strain>
    </source>
</reference>
<comment type="subcellular location">
    <subcellularLocation>
        <location evidence="2">Nucleus</location>
    </subcellularLocation>
</comment>
<comment type="catalytic activity">
    <reaction evidence="14 15">
        <text>ATP + (deoxyribonucleotide)n-3'-hydroxyl + 5'-phospho-(deoxyribonucleotide)m = (deoxyribonucleotide)n+m + AMP + diphosphate.</text>
        <dbReference type="EC" id="6.5.1.1"/>
    </reaction>
</comment>
<evidence type="ECO:0000256" key="13">
    <source>
        <dbReference type="ARBA" id="ARBA00023242"/>
    </source>
</evidence>
<evidence type="ECO:0000256" key="7">
    <source>
        <dbReference type="ARBA" id="ARBA00022741"/>
    </source>
</evidence>
<proteinExistence type="inferred from homology"/>
<evidence type="ECO:0000259" key="17">
    <source>
        <dbReference type="PROSITE" id="PS50160"/>
    </source>
</evidence>
<dbReference type="SUPFAM" id="SSF52113">
    <property type="entry name" value="BRCT domain"/>
    <property type="match status" value="1"/>
</dbReference>
<keyword evidence="9 15" id="KW-0067">ATP-binding</keyword>
<dbReference type="GO" id="GO:0006310">
    <property type="term" value="P:DNA recombination"/>
    <property type="evidence" value="ECO:0007669"/>
    <property type="project" value="UniProtKB-KW"/>
</dbReference>
<comment type="cofactor">
    <cofactor evidence="1">
        <name>Mg(2+)</name>
        <dbReference type="ChEBI" id="CHEBI:18420"/>
    </cofactor>
</comment>
<evidence type="ECO:0000256" key="6">
    <source>
        <dbReference type="ARBA" id="ARBA00022737"/>
    </source>
</evidence>
<dbReference type="EMBL" id="CP014586">
    <property type="protein sequence ID" value="ANZ76345.1"/>
    <property type="molecule type" value="Genomic_DNA"/>
</dbReference>
<dbReference type="SUPFAM" id="SSF50249">
    <property type="entry name" value="Nucleic acid-binding proteins"/>
    <property type="match status" value="1"/>
</dbReference>
<dbReference type="Pfam" id="PF04675">
    <property type="entry name" value="DNA_ligase_A_N"/>
    <property type="match status" value="1"/>
</dbReference>
<dbReference type="PROSITE" id="PS50172">
    <property type="entry name" value="BRCT"/>
    <property type="match status" value="2"/>
</dbReference>
<keyword evidence="20" id="KW-1185">Reference proteome</keyword>
<protein>
    <recommendedName>
        <fullName evidence="15">DNA ligase</fullName>
        <ecNumber evidence="15">6.5.1.1</ecNumber>
    </recommendedName>
</protein>
<dbReference type="SUPFAM" id="SSF56091">
    <property type="entry name" value="DNA ligase/mRNA capping enzyme, catalytic domain"/>
    <property type="match status" value="1"/>
</dbReference>
<dbReference type="PROSITE" id="PS50160">
    <property type="entry name" value="DNA_LIGASE_A3"/>
    <property type="match status" value="1"/>
</dbReference>
<dbReference type="Pfam" id="PF01068">
    <property type="entry name" value="DNA_ligase_A_M"/>
    <property type="match status" value="1"/>
</dbReference>
<keyword evidence="12 15" id="KW-0234">DNA repair</keyword>
<keyword evidence="13" id="KW-0539">Nucleus</keyword>
<evidence type="ECO:0000256" key="9">
    <source>
        <dbReference type="ARBA" id="ARBA00022840"/>
    </source>
</evidence>
<feature type="domain" description="BRCT" evidence="18">
    <location>
        <begin position="662"/>
        <end position="758"/>
    </location>
</feature>
<dbReference type="PROSITE" id="PS00697">
    <property type="entry name" value="DNA_LIGASE_A1"/>
    <property type="match status" value="1"/>
</dbReference>
<dbReference type="AlphaFoldDB" id="A0A1B2JES6"/>
<dbReference type="EC" id="6.5.1.1" evidence="15"/>
<dbReference type="InterPro" id="IPR044125">
    <property type="entry name" value="Adenylation_DNA_ligase_IV"/>
</dbReference>
<evidence type="ECO:0000256" key="12">
    <source>
        <dbReference type="ARBA" id="ARBA00023204"/>
    </source>
</evidence>
<dbReference type="CDD" id="cd07903">
    <property type="entry name" value="Adenylation_DNA_ligase_IV"/>
    <property type="match status" value="1"/>
</dbReference>
<dbReference type="GO" id="GO:0032807">
    <property type="term" value="C:DNA ligase IV complex"/>
    <property type="evidence" value="ECO:0007669"/>
    <property type="project" value="TreeGrafter"/>
</dbReference>
<keyword evidence="6" id="KW-0677">Repeat</keyword>
<keyword evidence="8 15" id="KW-0227">DNA damage</keyword>
<dbReference type="GO" id="GO:0003677">
    <property type="term" value="F:DNA binding"/>
    <property type="evidence" value="ECO:0007669"/>
    <property type="project" value="InterPro"/>
</dbReference>
<feature type="domain" description="ATP-dependent DNA ligase family profile" evidence="17">
    <location>
        <begin position="380"/>
        <end position="509"/>
    </location>
</feature>
<keyword evidence="7 15" id="KW-0547">Nucleotide-binding</keyword>
<keyword evidence="10" id="KW-0460">Magnesium</keyword>
<dbReference type="Proteomes" id="UP000094565">
    <property type="component" value="Chromosome 3"/>
</dbReference>
<evidence type="ECO:0000256" key="11">
    <source>
        <dbReference type="ARBA" id="ARBA00023172"/>
    </source>
</evidence>
<dbReference type="InterPro" id="IPR016059">
    <property type="entry name" value="DNA_ligase_ATP-dep_CS"/>
</dbReference>
<dbReference type="GO" id="GO:0005524">
    <property type="term" value="F:ATP binding"/>
    <property type="evidence" value="ECO:0007669"/>
    <property type="project" value="UniProtKB-KW"/>
</dbReference>
<evidence type="ECO:0000313" key="19">
    <source>
        <dbReference type="EMBL" id="ANZ76345.1"/>
    </source>
</evidence>
<keyword evidence="5" id="KW-0479">Metal-binding</keyword>
<gene>
    <name evidence="19" type="primary">DNL4</name>
    <name evidence="19" type="ORF">ATY40_BA7503810</name>
</gene>
<keyword evidence="11 15" id="KW-0233">DNA recombination</keyword>
<dbReference type="Gene3D" id="1.10.3260.10">
    <property type="entry name" value="DNA ligase, ATP-dependent, N-terminal domain"/>
    <property type="match status" value="1"/>
</dbReference>
<dbReference type="CDD" id="cd07968">
    <property type="entry name" value="OBF_DNA_ligase_IV"/>
    <property type="match status" value="1"/>
</dbReference>
<dbReference type="InterPro" id="IPR012340">
    <property type="entry name" value="NA-bd_OB-fold"/>
</dbReference>
<dbReference type="InterPro" id="IPR012310">
    <property type="entry name" value="DNA_ligase_ATP-dep_cent"/>
</dbReference>
<dbReference type="InterPro" id="IPR012308">
    <property type="entry name" value="DNA_ligase_ATP-dep_N"/>
</dbReference>
<dbReference type="Gene3D" id="2.40.50.140">
    <property type="entry name" value="Nucleic acid-binding proteins"/>
    <property type="match status" value="1"/>
</dbReference>
<dbReference type="GO" id="GO:0006297">
    <property type="term" value="P:nucleotide-excision repair, DNA gap filling"/>
    <property type="evidence" value="ECO:0007669"/>
    <property type="project" value="TreeGrafter"/>
</dbReference>
<evidence type="ECO:0000256" key="3">
    <source>
        <dbReference type="ARBA" id="ARBA00007572"/>
    </source>
</evidence>
<dbReference type="InterPro" id="IPR001357">
    <property type="entry name" value="BRCT_dom"/>
</dbReference>
<dbReference type="OrthoDB" id="151490at2759"/>
<evidence type="ECO:0000256" key="2">
    <source>
        <dbReference type="ARBA" id="ARBA00004123"/>
    </source>
</evidence>
<evidence type="ECO:0000313" key="20">
    <source>
        <dbReference type="Proteomes" id="UP000094565"/>
    </source>
</evidence>
<evidence type="ECO:0000256" key="8">
    <source>
        <dbReference type="ARBA" id="ARBA00022763"/>
    </source>
</evidence>
<evidence type="ECO:0000256" key="10">
    <source>
        <dbReference type="ARBA" id="ARBA00022842"/>
    </source>
</evidence>
<evidence type="ECO:0000259" key="18">
    <source>
        <dbReference type="PROSITE" id="PS50172"/>
    </source>
</evidence>
<name>A0A1B2JES6_PICPA</name>
<dbReference type="InterPro" id="IPR000977">
    <property type="entry name" value="DNA_ligase_ATP-dep"/>
</dbReference>
<evidence type="ECO:0000256" key="14">
    <source>
        <dbReference type="ARBA" id="ARBA00034003"/>
    </source>
</evidence>
<sequence>MSEELKEPKNRAPLPNFSHLVYELFEKLDTCVKSPHIPESVRSRKTKIIENFVQKWRFEIGDNIYPASRLIFPNLDKRHYNIKDFTLIKFILDIFQVPKDSEDTKILRNWKGKYENRMRSNKNDLAQLLTGVIKARRGAVLDRPEISIDRLNELLDTMTRPETKPANQKTILTEVFNHLDNIELKWFLRIILKRKLMGGMDFTFFRQWHPDAVELLQLVNDLKTVFWELTDRLVPLPEAGRVIRVGRAFRPQLAMRPNRTYDQIATLFDSSFYIEDKLDGERILMHMTFNETTKQHEFKYFSRSGTDYTYLYGSNYTEGAFSPFIKGCFLDLKDDTRKIRSMVLDGEFLVYDNKRNIILPFGALKSASLTRLMEEKDDLEDFQETQVYFVVYDLVFLNGTSFQDKALKVRRNLLNKILANPIPNRIEVIKYTECHVGSDIEAAMRSAIHDNREGIVVKNPKSKYYIASRNLNWVKIKPEYLEEFGENIDLIILGKRKGLKNAYICGLRESLGSDRYRFLSLARIANGFTGQMYEEVEHSLGSKWVNIRKTQPPYPYIDFGEISSMVDYWVDPKESVVLEIKARSIDIGDGGKRYAAGTTLYNAYCVRIRADKDFLSCSTFADYKEIKTSKSRHKTEKTHSLMSKRKRPIVTEPILAKRRVSSKSSIFKDYIFYVLSDLLGEKRYSIAQLEVLLTENGGKITKNDCIALAEGERLILLSDKITFKVTEYFNKGLNVFRPGFILKCLQLKTIIPLQLNDILLADESLIEKVKKNCDRFGDSYTSPIDIKELKMLMKGIPKIKLEHSLKFPFLYNLFKSLKFYIARPRYSSPFLSSVMSPYLLEVIEMLGGSFTTDIFQCSFIIVDTASTFNYPWLTEEGTIQDEVGSLRKKLGNGLPIVKGVLDKVPRIVEKEWVFKCIEEGTIVAADGYNYIG</sequence>
<evidence type="ECO:0000256" key="4">
    <source>
        <dbReference type="ARBA" id="ARBA00022598"/>
    </source>
</evidence>